<feature type="signal peptide" evidence="1">
    <location>
        <begin position="1"/>
        <end position="20"/>
    </location>
</feature>
<reference evidence="2 3" key="1">
    <citation type="submission" date="2016-10" db="EMBL/GenBank/DDBJ databases">
        <authorList>
            <person name="de Groot N.N."/>
        </authorList>
    </citation>
    <scope>NUCLEOTIDE SEQUENCE [LARGE SCALE GENOMIC DNA]</scope>
    <source>
        <strain evidence="2 3">DSM 19706</strain>
    </source>
</reference>
<evidence type="ECO:0000256" key="1">
    <source>
        <dbReference type="SAM" id="SignalP"/>
    </source>
</evidence>
<gene>
    <name evidence="2" type="ORF">SAMN05660429_02188</name>
</gene>
<evidence type="ECO:0008006" key="4">
    <source>
        <dbReference type="Google" id="ProtNLM"/>
    </source>
</evidence>
<evidence type="ECO:0000313" key="2">
    <source>
        <dbReference type="EMBL" id="SET59097.1"/>
    </source>
</evidence>
<keyword evidence="3" id="KW-1185">Reference proteome</keyword>
<evidence type="ECO:0000313" key="3">
    <source>
        <dbReference type="Proteomes" id="UP000199308"/>
    </source>
</evidence>
<dbReference type="SUPFAM" id="SSF56935">
    <property type="entry name" value="Porins"/>
    <property type="match status" value="1"/>
</dbReference>
<dbReference type="Proteomes" id="UP000199308">
    <property type="component" value="Unassembled WGS sequence"/>
</dbReference>
<accession>A0A1I0FLD4</accession>
<dbReference type="EMBL" id="FOHK01000009">
    <property type="protein sequence ID" value="SET59097.1"/>
    <property type="molecule type" value="Genomic_DNA"/>
</dbReference>
<proteinExistence type="predicted"/>
<dbReference type="AlphaFoldDB" id="A0A1I0FLD4"/>
<dbReference type="RefSeq" id="WP_245732119.1">
    <property type="nucleotide sequence ID" value="NZ_AP027363.1"/>
</dbReference>
<organism evidence="2 3">
    <name type="scientific">Thalassotalea agarivorans</name>
    <name type="common">Thalassomonas agarivorans</name>
    <dbReference type="NCBI Taxonomy" id="349064"/>
    <lineage>
        <taxon>Bacteria</taxon>
        <taxon>Pseudomonadati</taxon>
        <taxon>Pseudomonadota</taxon>
        <taxon>Gammaproteobacteria</taxon>
        <taxon>Alteromonadales</taxon>
        <taxon>Colwelliaceae</taxon>
        <taxon>Thalassotalea</taxon>
    </lineage>
</organism>
<sequence length="415" mass="46621">MIKTIITTSCVCLSTLYLSAAVGAELSVKGIVDVRVSSTDSITSNLHGGYGKFSSNDGIGLSLAQLGGELSAEWDSGVSAHAIGNGYVDDQESTFGITEAFVRYKTLPNESGYRFATKAGIFYPDISLENNATAWATQHTLNSSSLNTWVGEEIRALGTEFKLTRLGRFHQNNFDLNLTVSAYVSNDPLGALISWRGWSISQRQTLWNEKRPLPDFLANRPGNSLETQASVTDPFLEIDGRIGYHVKGDIAFHQKGELSFGYYDNNAQPYKQDNGQYAWKTRFYHAGIKWRLPLDIRLTAQYLVGDTLMQSPQQVDMVDNDYHSGFVMLSKRVNRHSGALRVENFSVTDNDPVADDNNNEDGNAITLNYTYRITKPWFISAEYIWINSDRFARTYVNEPESLTEKQFQLAMRYFF</sequence>
<protein>
    <recommendedName>
        <fullName evidence="4">Porin</fullName>
    </recommendedName>
</protein>
<dbReference type="STRING" id="349064.SAMN05660429_02188"/>
<name>A0A1I0FLD4_THASX</name>
<keyword evidence="1" id="KW-0732">Signal</keyword>
<feature type="chain" id="PRO_5011778179" description="Porin" evidence="1">
    <location>
        <begin position="21"/>
        <end position="415"/>
    </location>
</feature>